<gene>
    <name evidence="3" type="ORF">H2515_01555</name>
</gene>
<keyword evidence="1" id="KW-1133">Transmembrane helix</keyword>
<name>A0A7T4WEB2_9PROT</name>
<accession>A0A7T4WEB2</accession>
<keyword evidence="1" id="KW-0472">Membrane</keyword>
<dbReference type="Proteomes" id="UP000595420">
    <property type="component" value="Chromosome"/>
</dbReference>
<sequence length="126" mass="14095">MKGILVDTSVWVDHFRHRNDALVELLERDLVMAHPLVLGEIACGTPPNRDKTLSDLDRLQSTQQATVRETMAFIGRERLFGLGCGLIDILLLASTMITPGTELWTLDKRLCALAERFGVKHGSFLH</sequence>
<evidence type="ECO:0000313" key="3">
    <source>
        <dbReference type="EMBL" id="QQD73050.1"/>
    </source>
</evidence>
<dbReference type="AlphaFoldDB" id="A0A7T4WEB2"/>
<evidence type="ECO:0000259" key="2">
    <source>
        <dbReference type="Pfam" id="PF01850"/>
    </source>
</evidence>
<feature type="transmembrane region" description="Helical" evidence="1">
    <location>
        <begin position="79"/>
        <end position="97"/>
    </location>
</feature>
<proteinExistence type="predicted"/>
<dbReference type="SUPFAM" id="SSF88723">
    <property type="entry name" value="PIN domain-like"/>
    <property type="match status" value="1"/>
</dbReference>
<evidence type="ECO:0000313" key="4">
    <source>
        <dbReference type="Proteomes" id="UP000595420"/>
    </source>
</evidence>
<organism evidence="3 4">
    <name type="scientific">Acidithiobacillus ferrivorans</name>
    <dbReference type="NCBI Taxonomy" id="160808"/>
    <lineage>
        <taxon>Bacteria</taxon>
        <taxon>Pseudomonadati</taxon>
        <taxon>Pseudomonadota</taxon>
        <taxon>Acidithiobacillia</taxon>
        <taxon>Acidithiobacillales</taxon>
        <taxon>Acidithiobacillaceae</taxon>
        <taxon>Acidithiobacillus</taxon>
    </lineage>
</organism>
<evidence type="ECO:0000256" key="1">
    <source>
        <dbReference type="SAM" id="Phobius"/>
    </source>
</evidence>
<dbReference type="InterPro" id="IPR002716">
    <property type="entry name" value="PIN_dom"/>
</dbReference>
<dbReference type="EMBL" id="CP059488">
    <property type="protein sequence ID" value="QQD73050.1"/>
    <property type="molecule type" value="Genomic_DNA"/>
</dbReference>
<protein>
    <submittedName>
        <fullName evidence="3">Type II toxin-antitoxin system VapC family toxin</fullName>
    </submittedName>
</protein>
<dbReference type="Pfam" id="PF01850">
    <property type="entry name" value="PIN"/>
    <property type="match status" value="1"/>
</dbReference>
<feature type="domain" description="PIN" evidence="2">
    <location>
        <begin position="4"/>
        <end position="114"/>
    </location>
</feature>
<reference evidence="3 4" key="1">
    <citation type="submission" date="2020-07" db="EMBL/GenBank/DDBJ databases">
        <title>Complete genome sequence analysis of Acidithiobacillus ferrivorans XJFY6S-08 reveals extreme environmental adaptation to alpine acid mine drainage.</title>
        <authorList>
            <person name="Yan L."/>
            <person name="Ni Y."/>
        </authorList>
    </citation>
    <scope>NUCLEOTIDE SEQUENCE [LARGE SCALE GENOMIC DNA]</scope>
    <source>
        <strain evidence="3 4">XJFY6S-08</strain>
    </source>
</reference>
<dbReference type="InterPro" id="IPR029060">
    <property type="entry name" value="PIN-like_dom_sf"/>
</dbReference>
<dbReference type="Gene3D" id="3.40.50.1010">
    <property type="entry name" value="5'-nuclease"/>
    <property type="match status" value="1"/>
</dbReference>
<keyword evidence="1" id="KW-0812">Transmembrane</keyword>